<proteinExistence type="predicted"/>
<dbReference type="RefSeq" id="WP_125592645.1">
    <property type="nucleotide sequence ID" value="NZ_JBHSSN010000014.1"/>
</dbReference>
<organism evidence="1 2">
    <name type="scientific">Companilactobacillus baiquanensis</name>
    <dbReference type="NCBI Taxonomy" id="2486005"/>
    <lineage>
        <taxon>Bacteria</taxon>
        <taxon>Bacillati</taxon>
        <taxon>Bacillota</taxon>
        <taxon>Bacilli</taxon>
        <taxon>Lactobacillales</taxon>
        <taxon>Lactobacillaceae</taxon>
        <taxon>Companilactobacillus</taxon>
    </lineage>
</organism>
<dbReference type="EMBL" id="JBHSSN010000014">
    <property type="protein sequence ID" value="MFC6323625.1"/>
    <property type="molecule type" value="Genomic_DNA"/>
</dbReference>
<protein>
    <recommendedName>
        <fullName evidence="3">HTH merR-type domain-containing protein</fullName>
    </recommendedName>
</protein>
<dbReference type="InterPro" id="IPR009061">
    <property type="entry name" value="DNA-bd_dom_put_sf"/>
</dbReference>
<accession>A0ABW1UYR2</accession>
<gene>
    <name evidence="1" type="ORF">ACFP1F_07735</name>
</gene>
<comment type="caution">
    <text evidence="1">The sequence shown here is derived from an EMBL/GenBank/DDBJ whole genome shotgun (WGS) entry which is preliminary data.</text>
</comment>
<evidence type="ECO:0000313" key="1">
    <source>
        <dbReference type="EMBL" id="MFC6323625.1"/>
    </source>
</evidence>
<dbReference type="Proteomes" id="UP001596186">
    <property type="component" value="Unassembled WGS sequence"/>
</dbReference>
<dbReference type="Gene3D" id="1.10.1660.10">
    <property type="match status" value="1"/>
</dbReference>
<keyword evidence="2" id="KW-1185">Reference proteome</keyword>
<name>A0ABW1UYR2_9LACO</name>
<evidence type="ECO:0008006" key="3">
    <source>
        <dbReference type="Google" id="ProtNLM"/>
    </source>
</evidence>
<reference evidence="2" key="1">
    <citation type="journal article" date="2019" name="Int. J. Syst. Evol. Microbiol.">
        <title>The Global Catalogue of Microorganisms (GCM) 10K type strain sequencing project: providing services to taxonomists for standard genome sequencing and annotation.</title>
        <authorList>
            <consortium name="The Broad Institute Genomics Platform"/>
            <consortium name="The Broad Institute Genome Sequencing Center for Infectious Disease"/>
            <person name="Wu L."/>
            <person name="Ma J."/>
        </authorList>
    </citation>
    <scope>NUCLEOTIDE SEQUENCE [LARGE SCALE GENOMIC DNA]</scope>
    <source>
        <strain evidence="2">CCM 8895</strain>
    </source>
</reference>
<sequence length="113" mass="13579">MNEDELQAKYQLTEQVLNDFDIWQSRNHFSKDKFYSQSDLTQLQIFTQLHNIGFNLVEIEDYLNSDKTSKLRVTQKNKLLKRKRTEKLITIHRLEKQIATIDYLKFQLTKGDL</sequence>
<dbReference type="SUPFAM" id="SSF46955">
    <property type="entry name" value="Putative DNA-binding domain"/>
    <property type="match status" value="1"/>
</dbReference>
<evidence type="ECO:0000313" key="2">
    <source>
        <dbReference type="Proteomes" id="UP001596186"/>
    </source>
</evidence>